<accession>A0AAD6BW63</accession>
<reference evidence="2" key="1">
    <citation type="submission" date="2022-12" db="EMBL/GenBank/DDBJ databases">
        <authorList>
            <person name="Petersen C."/>
        </authorList>
    </citation>
    <scope>NUCLEOTIDE SEQUENCE</scope>
    <source>
        <strain evidence="2">IBT 16125</strain>
    </source>
</reference>
<name>A0AAD6BW63_9EURO</name>
<organism evidence="2 3">
    <name type="scientific">Penicillium daleae</name>
    <dbReference type="NCBI Taxonomy" id="63821"/>
    <lineage>
        <taxon>Eukaryota</taxon>
        <taxon>Fungi</taxon>
        <taxon>Dikarya</taxon>
        <taxon>Ascomycota</taxon>
        <taxon>Pezizomycotina</taxon>
        <taxon>Eurotiomycetes</taxon>
        <taxon>Eurotiomycetidae</taxon>
        <taxon>Eurotiales</taxon>
        <taxon>Aspergillaceae</taxon>
        <taxon>Penicillium</taxon>
    </lineage>
</organism>
<dbReference type="EMBL" id="JAPVEA010000008">
    <property type="protein sequence ID" value="KAJ5437792.1"/>
    <property type="molecule type" value="Genomic_DNA"/>
</dbReference>
<dbReference type="PROSITE" id="PS50011">
    <property type="entry name" value="PROTEIN_KINASE_DOM"/>
    <property type="match status" value="1"/>
</dbReference>
<dbReference type="GO" id="GO:0004672">
    <property type="term" value="F:protein kinase activity"/>
    <property type="evidence" value="ECO:0007669"/>
    <property type="project" value="InterPro"/>
</dbReference>
<sequence>MSADSRIHDTASPTLFHPDLHKRNIFVSDNEPSIITGKVPDFATGATSPSSALRVDDSALCKKTDEVCTKFLVPRLALPRAMDEGMFRPVLYSYRTWKDGAVAFRHELIETSRDWGTLGFVGG</sequence>
<gene>
    <name evidence="2" type="ORF">N7458_008790</name>
</gene>
<dbReference type="GO" id="GO:0005524">
    <property type="term" value="F:ATP binding"/>
    <property type="evidence" value="ECO:0007669"/>
    <property type="project" value="InterPro"/>
</dbReference>
<evidence type="ECO:0000313" key="2">
    <source>
        <dbReference type="EMBL" id="KAJ5437792.1"/>
    </source>
</evidence>
<evidence type="ECO:0000313" key="3">
    <source>
        <dbReference type="Proteomes" id="UP001213681"/>
    </source>
</evidence>
<dbReference type="GeneID" id="81602415"/>
<keyword evidence="3" id="KW-1185">Reference proteome</keyword>
<comment type="caution">
    <text evidence="2">The sequence shown here is derived from an EMBL/GenBank/DDBJ whole genome shotgun (WGS) entry which is preliminary data.</text>
</comment>
<dbReference type="Proteomes" id="UP001213681">
    <property type="component" value="Unassembled WGS sequence"/>
</dbReference>
<protein>
    <recommendedName>
        <fullName evidence="1">Protein kinase domain-containing protein</fullName>
    </recommendedName>
</protein>
<feature type="domain" description="Protein kinase" evidence="1">
    <location>
        <begin position="1"/>
        <end position="123"/>
    </location>
</feature>
<dbReference type="AlphaFoldDB" id="A0AAD6BW63"/>
<dbReference type="InterPro" id="IPR000719">
    <property type="entry name" value="Prot_kinase_dom"/>
</dbReference>
<evidence type="ECO:0000259" key="1">
    <source>
        <dbReference type="PROSITE" id="PS50011"/>
    </source>
</evidence>
<dbReference type="RefSeq" id="XP_056761021.1">
    <property type="nucleotide sequence ID" value="XM_056912172.1"/>
</dbReference>
<reference evidence="2" key="2">
    <citation type="journal article" date="2023" name="IMA Fungus">
        <title>Comparative genomic study of the Penicillium genus elucidates a diverse pangenome and 15 lateral gene transfer events.</title>
        <authorList>
            <person name="Petersen C."/>
            <person name="Sorensen T."/>
            <person name="Nielsen M.R."/>
            <person name="Sondergaard T.E."/>
            <person name="Sorensen J.L."/>
            <person name="Fitzpatrick D.A."/>
            <person name="Frisvad J.C."/>
            <person name="Nielsen K.L."/>
        </authorList>
    </citation>
    <scope>NUCLEOTIDE SEQUENCE</scope>
    <source>
        <strain evidence="2">IBT 16125</strain>
    </source>
</reference>
<proteinExistence type="predicted"/>